<dbReference type="InterPro" id="IPR016195">
    <property type="entry name" value="Pol/histidinol_Pase-like"/>
</dbReference>
<accession>A0A075P1P6</accession>
<keyword evidence="1" id="KW-0732">Signal</keyword>
<evidence type="ECO:0000256" key="1">
    <source>
        <dbReference type="SAM" id="SignalP"/>
    </source>
</evidence>
<keyword evidence="3" id="KW-1185">Reference proteome</keyword>
<dbReference type="Proteomes" id="UP000056090">
    <property type="component" value="Chromosome"/>
</dbReference>
<organism evidence="2 3">
    <name type="scientific">Alteromonas australica</name>
    <dbReference type="NCBI Taxonomy" id="589873"/>
    <lineage>
        <taxon>Bacteria</taxon>
        <taxon>Pseudomonadati</taxon>
        <taxon>Pseudomonadota</taxon>
        <taxon>Gammaproteobacteria</taxon>
        <taxon>Alteromonadales</taxon>
        <taxon>Alteromonadaceae</taxon>
        <taxon>Alteromonas/Salinimonas group</taxon>
        <taxon>Alteromonas</taxon>
    </lineage>
</organism>
<dbReference type="RefSeq" id="WP_044057812.1">
    <property type="nucleotide sequence ID" value="NZ_CBCSKJ010000002.1"/>
</dbReference>
<name>A0A075P1P6_9ALTE</name>
<evidence type="ECO:0000313" key="3">
    <source>
        <dbReference type="Proteomes" id="UP000056090"/>
    </source>
</evidence>
<proteinExistence type="predicted"/>
<dbReference type="SUPFAM" id="SSF89550">
    <property type="entry name" value="PHP domain-like"/>
    <property type="match status" value="1"/>
</dbReference>
<dbReference type="PROSITE" id="PS51257">
    <property type="entry name" value="PROKAR_LIPOPROTEIN"/>
    <property type="match status" value="1"/>
</dbReference>
<dbReference type="EMBL" id="CP008849">
    <property type="protein sequence ID" value="AIF99751.1"/>
    <property type="molecule type" value="Genomic_DNA"/>
</dbReference>
<feature type="chain" id="PRO_5001708028" evidence="1">
    <location>
        <begin position="18"/>
        <end position="483"/>
    </location>
</feature>
<reference evidence="2 3" key="1">
    <citation type="submission" date="2014-06" db="EMBL/GenBank/DDBJ databases">
        <title>Genomes of Alteromonas australica, a world apart.</title>
        <authorList>
            <person name="Gonzaga A."/>
            <person name="Lopez-Perez M."/>
            <person name="Rodriguez-Valera F."/>
        </authorList>
    </citation>
    <scope>NUCLEOTIDE SEQUENCE [LARGE SCALE GENOMIC DNA]</scope>
    <source>
        <strain evidence="2 3">H 17</strain>
    </source>
</reference>
<feature type="signal peptide" evidence="1">
    <location>
        <begin position="1"/>
        <end position="17"/>
    </location>
</feature>
<dbReference type="KEGG" id="aal:EP13_14260"/>
<gene>
    <name evidence="2" type="ORF">EP13_14260</name>
</gene>
<dbReference type="Gene3D" id="3.20.20.140">
    <property type="entry name" value="Metal-dependent hydrolases"/>
    <property type="match status" value="1"/>
</dbReference>
<evidence type="ECO:0000313" key="2">
    <source>
        <dbReference type="EMBL" id="AIF99751.1"/>
    </source>
</evidence>
<sequence length="483" mass="53922">MRYPALYSVILSFPLLASCKSTVDQPQSNIPPSSTQQATTPEWLAGDHHIHGKYSARWDWSTTPPTPILRGDAQYATAIYAQMAKHHNLSWMVTTDHGGPAHSKVNLHQAYPELVASREATPEVLQFYGMEFDTPGARHCSLIIPHTANEAEQLFRIEKNFNRREVEPNSVPRDTNAFMLKALKSMQAEKDKPLLIVNHPARLADKLASFKKVTPEKLKGWQDAAPDVVIGMEGAPGHQANALNPNGSIKKSGKRGGYDHFPTMGGFDQMTAIVGGVWDRMLSEGRHWWITAASDSHMHYTEGRTDFWPGEYSKTYVFANKQYADIMQAMRDGKIFVTTGDLIDSLSVEVKSNANLTANIGETIAITSGGDATVRIRFHDPDNHNFGRQNPKVERVDVIIGNVTSGDEPDVAPVVHRFTPDKWRVDGQYGVIEISLNDIQQGHYIRVRGTNNADELEPEIDPPGEDPWSDLWFYSNPVFIILN</sequence>
<dbReference type="AlphaFoldDB" id="A0A075P1P6"/>
<dbReference type="GeneID" id="78256059"/>
<dbReference type="eggNOG" id="COG1387">
    <property type="taxonomic scope" value="Bacteria"/>
</dbReference>
<protein>
    <submittedName>
        <fullName evidence="2">Phosphoesterase</fullName>
    </submittedName>
</protein>